<dbReference type="EMBL" id="LR796579">
    <property type="protein sequence ID" value="CAB4152397.1"/>
    <property type="molecule type" value="Genomic_DNA"/>
</dbReference>
<protein>
    <submittedName>
        <fullName evidence="1">Uncharacterized protein</fullName>
    </submittedName>
</protein>
<organism evidence="1">
    <name type="scientific">uncultured Caudovirales phage</name>
    <dbReference type="NCBI Taxonomy" id="2100421"/>
    <lineage>
        <taxon>Viruses</taxon>
        <taxon>Duplodnaviria</taxon>
        <taxon>Heunggongvirae</taxon>
        <taxon>Uroviricota</taxon>
        <taxon>Caudoviricetes</taxon>
        <taxon>Peduoviridae</taxon>
        <taxon>Maltschvirus</taxon>
        <taxon>Maltschvirus maltsch</taxon>
    </lineage>
</organism>
<proteinExistence type="predicted"/>
<name>A0A6J5N255_9CAUD</name>
<reference evidence="1" key="1">
    <citation type="submission" date="2020-04" db="EMBL/GenBank/DDBJ databases">
        <authorList>
            <person name="Chiriac C."/>
            <person name="Salcher M."/>
            <person name="Ghai R."/>
            <person name="Kavagutti S V."/>
        </authorList>
    </citation>
    <scope>NUCLEOTIDE SEQUENCE</scope>
</reference>
<accession>A0A6J5N255</accession>
<evidence type="ECO:0000313" key="1">
    <source>
        <dbReference type="EMBL" id="CAB4152397.1"/>
    </source>
</evidence>
<sequence>MKPNDVTQLKYENYYVSINELPLALWVKCTDGDKTVLRKNRNGTDEGDVEAWNLIYDEYLNLYGLGKLNTKYLKALQKRALNELDYIISGDRFKLTLAEMEETTLETMLNNVGQSITVEQSLIHLSKWLGQWLNAKIITAREYFDLVGEFEKFAKYEQQIKA</sequence>
<gene>
    <name evidence="1" type="ORF">UFOVP611_8</name>
</gene>